<dbReference type="PROSITE" id="PS00618">
    <property type="entry name" value="RECF_2"/>
    <property type="match status" value="1"/>
</dbReference>
<evidence type="ECO:0000256" key="11">
    <source>
        <dbReference type="ARBA" id="ARBA00025401"/>
    </source>
</evidence>
<dbReference type="Pfam" id="PF02463">
    <property type="entry name" value="SMC_N"/>
    <property type="match status" value="1"/>
</dbReference>
<evidence type="ECO:0000256" key="1">
    <source>
        <dbReference type="ARBA" id="ARBA00004496"/>
    </source>
</evidence>
<proteinExistence type="inferred from homology"/>
<keyword evidence="9 12" id="KW-0238">DNA-binding</keyword>
<evidence type="ECO:0000256" key="3">
    <source>
        <dbReference type="ARBA" id="ARBA00020170"/>
    </source>
</evidence>
<dbReference type="SUPFAM" id="SSF52540">
    <property type="entry name" value="P-loop containing nucleoside triphosphate hydrolases"/>
    <property type="match status" value="1"/>
</dbReference>
<feature type="domain" description="RecF/RecN/SMC N-terminal" evidence="14">
    <location>
        <begin position="2"/>
        <end position="353"/>
    </location>
</feature>
<keyword evidence="4 12" id="KW-0963">Cytoplasm</keyword>
<dbReference type="InterPro" id="IPR001238">
    <property type="entry name" value="DNA-binding_RecF"/>
</dbReference>
<keyword evidence="10 12" id="KW-0234">DNA repair</keyword>
<dbReference type="GO" id="GO:0006302">
    <property type="term" value="P:double-strand break repair"/>
    <property type="evidence" value="ECO:0007669"/>
    <property type="project" value="TreeGrafter"/>
</dbReference>
<dbReference type="HAMAP" id="MF_00365">
    <property type="entry name" value="RecF"/>
    <property type="match status" value="1"/>
</dbReference>
<dbReference type="EMBL" id="PFNG01000107">
    <property type="protein sequence ID" value="PIZ39767.1"/>
    <property type="molecule type" value="Genomic_DNA"/>
</dbReference>
<dbReference type="NCBIfam" id="TIGR00611">
    <property type="entry name" value="recf"/>
    <property type="match status" value="1"/>
</dbReference>
<dbReference type="GO" id="GO:0006260">
    <property type="term" value="P:DNA replication"/>
    <property type="evidence" value="ECO:0007669"/>
    <property type="project" value="UniProtKB-UniRule"/>
</dbReference>
<organism evidence="15 16">
    <name type="scientific">Candidatus Aquicultor secundus</name>
    <dbReference type="NCBI Taxonomy" id="1973895"/>
    <lineage>
        <taxon>Bacteria</taxon>
        <taxon>Bacillati</taxon>
        <taxon>Actinomycetota</taxon>
        <taxon>Candidatus Aquicultoria</taxon>
        <taxon>Candidatus Aquicultorales</taxon>
        <taxon>Candidatus Aquicultoraceae</taxon>
        <taxon>Candidatus Aquicultor</taxon>
    </lineage>
</organism>
<dbReference type="GO" id="GO:0003697">
    <property type="term" value="F:single-stranded DNA binding"/>
    <property type="evidence" value="ECO:0007669"/>
    <property type="project" value="UniProtKB-UniRule"/>
</dbReference>
<dbReference type="InterPro" id="IPR018078">
    <property type="entry name" value="DNA-binding_RecF_CS"/>
</dbReference>
<dbReference type="Gene3D" id="3.40.50.300">
    <property type="entry name" value="P-loop containing nucleotide triphosphate hydrolases"/>
    <property type="match status" value="1"/>
</dbReference>
<evidence type="ECO:0000256" key="2">
    <source>
        <dbReference type="ARBA" id="ARBA00008016"/>
    </source>
</evidence>
<dbReference type="Gene3D" id="1.20.1050.90">
    <property type="entry name" value="RecF/RecN/SMC, N-terminal domain"/>
    <property type="match status" value="1"/>
</dbReference>
<dbReference type="InterPro" id="IPR042174">
    <property type="entry name" value="RecF_2"/>
</dbReference>
<comment type="function">
    <text evidence="11 12 13">The RecF protein is involved in DNA metabolism; it is required for DNA replication and normal SOS inducibility. RecF binds preferentially to single-stranded, linear DNA. It also seems to bind ATP.</text>
</comment>
<evidence type="ECO:0000256" key="7">
    <source>
        <dbReference type="ARBA" id="ARBA00022763"/>
    </source>
</evidence>
<dbReference type="PANTHER" id="PTHR32182:SF0">
    <property type="entry name" value="DNA REPLICATION AND REPAIR PROTEIN RECF"/>
    <property type="match status" value="1"/>
</dbReference>
<accession>A0A2M7T8J3</accession>
<dbReference type="PANTHER" id="PTHR32182">
    <property type="entry name" value="DNA REPLICATION AND REPAIR PROTEIN RECF"/>
    <property type="match status" value="1"/>
</dbReference>
<dbReference type="InterPro" id="IPR003395">
    <property type="entry name" value="RecF/RecN/SMC_N"/>
</dbReference>
<evidence type="ECO:0000256" key="6">
    <source>
        <dbReference type="ARBA" id="ARBA00022741"/>
    </source>
</evidence>
<dbReference type="AlphaFoldDB" id="A0A2M7T8J3"/>
<gene>
    <name evidence="12" type="primary">recF</name>
    <name evidence="15" type="ORF">COY37_04565</name>
</gene>
<evidence type="ECO:0000256" key="10">
    <source>
        <dbReference type="ARBA" id="ARBA00023204"/>
    </source>
</evidence>
<dbReference type="GO" id="GO:0009432">
    <property type="term" value="P:SOS response"/>
    <property type="evidence" value="ECO:0007669"/>
    <property type="project" value="UniProtKB-UniRule"/>
</dbReference>
<dbReference type="Proteomes" id="UP000230956">
    <property type="component" value="Unassembled WGS sequence"/>
</dbReference>
<evidence type="ECO:0000256" key="5">
    <source>
        <dbReference type="ARBA" id="ARBA00022705"/>
    </source>
</evidence>
<keyword evidence="7 12" id="KW-0227">DNA damage</keyword>
<evidence type="ECO:0000256" key="8">
    <source>
        <dbReference type="ARBA" id="ARBA00022840"/>
    </source>
</evidence>
<comment type="similarity">
    <text evidence="2 12 13">Belongs to the RecF family.</text>
</comment>
<dbReference type="GO" id="GO:0005524">
    <property type="term" value="F:ATP binding"/>
    <property type="evidence" value="ECO:0007669"/>
    <property type="project" value="UniProtKB-UniRule"/>
</dbReference>
<evidence type="ECO:0000313" key="16">
    <source>
        <dbReference type="Proteomes" id="UP000230956"/>
    </source>
</evidence>
<dbReference type="GO" id="GO:0000731">
    <property type="term" value="P:DNA synthesis involved in DNA repair"/>
    <property type="evidence" value="ECO:0007669"/>
    <property type="project" value="TreeGrafter"/>
</dbReference>
<feature type="binding site" evidence="12">
    <location>
        <begin position="30"/>
        <end position="37"/>
    </location>
    <ligand>
        <name>ATP</name>
        <dbReference type="ChEBI" id="CHEBI:30616"/>
    </ligand>
</feature>
<keyword evidence="6 12" id="KW-0547">Nucleotide-binding</keyword>
<reference evidence="16" key="1">
    <citation type="submission" date="2017-09" db="EMBL/GenBank/DDBJ databases">
        <title>Depth-based differentiation of microbial function through sediment-hosted aquifers and enrichment of novel symbionts in the deep terrestrial subsurface.</title>
        <authorList>
            <person name="Probst A.J."/>
            <person name="Ladd B."/>
            <person name="Jarett J.K."/>
            <person name="Geller-Mcgrath D.E."/>
            <person name="Sieber C.M.K."/>
            <person name="Emerson J.B."/>
            <person name="Anantharaman K."/>
            <person name="Thomas B.C."/>
            <person name="Malmstrom R."/>
            <person name="Stieglmeier M."/>
            <person name="Klingl A."/>
            <person name="Woyke T."/>
            <person name="Ryan C.M."/>
            <person name="Banfield J.F."/>
        </authorList>
    </citation>
    <scope>NUCLEOTIDE SEQUENCE [LARGE SCALE GENOMIC DNA]</scope>
</reference>
<dbReference type="RefSeq" id="WP_286679391.1">
    <property type="nucleotide sequence ID" value="NZ_MNXI01000147.1"/>
</dbReference>
<evidence type="ECO:0000256" key="4">
    <source>
        <dbReference type="ARBA" id="ARBA00022490"/>
    </source>
</evidence>
<keyword evidence="5 12" id="KW-0235">DNA replication</keyword>
<keyword evidence="8 12" id="KW-0067">ATP-binding</keyword>
<evidence type="ECO:0000256" key="9">
    <source>
        <dbReference type="ARBA" id="ARBA00023125"/>
    </source>
</evidence>
<protein>
    <recommendedName>
        <fullName evidence="3 12">DNA replication and repair protein RecF</fullName>
    </recommendedName>
</protein>
<keyword evidence="12 13" id="KW-0742">SOS response</keyword>
<comment type="subcellular location">
    <subcellularLocation>
        <location evidence="1 12 13">Cytoplasm</location>
    </subcellularLocation>
</comment>
<sequence>MYVKELQLVNYRNYSNFSVTIHEGLNFIIGRNAAGKTNLLEALYFLENGKSHKTSTARELIKWDEEFAIVKSTVQRLERELLIEASIFKDGSKQLKVNGVASKKEQMKARPIITVIFTPDHLRIVKEMPETRRAYLDEILEKTGPGYSYWRQQYSKILKQRNMLLKKVFVGRMKADVIDYWDKQLVGAGSRITIARRDIIYKLEERADRAYKNITESDVNFSLIYENQLLKEGIKDGETEEHYLSLLKEKRKAEIERGQTLVGPHRDDVGIFAAGIDLRTFGSQGEQRSASLALKMAELSIITELTRDYPVLLLDDVMSELDRARREALLKYINDGVQVIVTSTNVEYLKEMDIDASNIIKIG</sequence>
<evidence type="ECO:0000256" key="13">
    <source>
        <dbReference type="RuleBase" id="RU000578"/>
    </source>
</evidence>
<evidence type="ECO:0000313" key="15">
    <source>
        <dbReference type="EMBL" id="PIZ39767.1"/>
    </source>
</evidence>
<name>A0A2M7T8J3_9ACTN</name>
<comment type="caution">
    <text evidence="15">The sequence shown here is derived from an EMBL/GenBank/DDBJ whole genome shotgun (WGS) entry which is preliminary data.</text>
</comment>
<dbReference type="InterPro" id="IPR027417">
    <property type="entry name" value="P-loop_NTPase"/>
</dbReference>
<evidence type="ECO:0000259" key="14">
    <source>
        <dbReference type="Pfam" id="PF02463"/>
    </source>
</evidence>
<evidence type="ECO:0000256" key="12">
    <source>
        <dbReference type="HAMAP-Rule" id="MF_00365"/>
    </source>
</evidence>
<dbReference type="GO" id="GO:0005737">
    <property type="term" value="C:cytoplasm"/>
    <property type="evidence" value="ECO:0007669"/>
    <property type="project" value="UniProtKB-SubCell"/>
</dbReference>